<keyword evidence="4 10" id="KW-0812">Transmembrane</keyword>
<sequence>MEIVGIVVVCVLAVAGANQLAPRVRIAAPLLLVGFGVAVSYLPGVPPISVDPEIILIGVLPPLLYAAAVALPAMDFKRDFQAISGLSIVLVVISALLLGLFFMWILPDADYATGVALGAILSPTDAVATTTVKRVGAPQRLVTVLSGESLFNDASALVVLRAAIAAMATSVSLFGVAVSFAWAVVAAVVVGAAVGWVFIVARARISNAAVATAVSFTAPYIAYVPAEVMGASGLVAAVAAGLVTGRGSVRRLTAAHRQSDQQTWRTVELLLEGGVFLLMGLELKALVTDVRDSHETVWHAVWPAAIAFVLLIVIRWAFVMTLVAGISRRARRVIAREPMLAEMQDKLGDPDAAADRMTRRFQRSIDRRLADIEYYRTESMGFREGYVVVWAGMRGVVTLAAAQTLPADTPYRSLLILVAFVVATGSLMIQGTTLGAFIKWMKLPDQREAAAQERRRLNREMASISYEVLADPSVCGTDGLLARSVEQVRELEASDDDEFEGDVLDRRLRNAVEMRRVRRVIIDRQRAELIDLRDRGAYSSESLTVALARLDAEEISLDAQGSR</sequence>
<dbReference type="EMBL" id="AEUD01000010">
    <property type="protein sequence ID" value="EGD54734.1"/>
    <property type="molecule type" value="Genomic_DNA"/>
</dbReference>
<comment type="subcellular location">
    <subcellularLocation>
        <location evidence="1">Cell membrane</location>
        <topology evidence="1">Multi-pass membrane protein</topology>
    </subcellularLocation>
</comment>
<keyword evidence="2" id="KW-0813">Transport</keyword>
<reference evidence="12 13" key="1">
    <citation type="journal article" date="2011" name="J. Bacteriol.">
        <title>Draft Genome Sequence of Gordonia neofelifaecis NRRL B-59395, a Cholesterol-Degrading Actinomycete.</title>
        <authorList>
            <person name="Ge F."/>
            <person name="Li W."/>
            <person name="Chen G."/>
            <person name="Liu Y."/>
            <person name="Zhang G."/>
            <person name="Yong B."/>
            <person name="Wang Q."/>
            <person name="Wang N."/>
            <person name="Huang Z."/>
            <person name="Li W."/>
            <person name="Wang J."/>
            <person name="Wu C."/>
            <person name="Xie Q."/>
            <person name="Liu G."/>
        </authorList>
    </citation>
    <scope>NUCLEOTIDE SEQUENCE [LARGE SCALE GENOMIC DNA]</scope>
    <source>
        <strain evidence="12 13">NRRL B-59395</strain>
    </source>
</reference>
<dbReference type="STRING" id="644548.SCNU_12627"/>
<gene>
    <name evidence="12" type="ORF">SCNU_12627</name>
</gene>
<keyword evidence="13" id="KW-1185">Reference proteome</keyword>
<evidence type="ECO:0000256" key="9">
    <source>
        <dbReference type="ARBA" id="ARBA00023201"/>
    </source>
</evidence>
<feature type="transmembrane region" description="Helical" evidence="10">
    <location>
        <begin position="180"/>
        <end position="201"/>
    </location>
</feature>
<evidence type="ECO:0000256" key="10">
    <source>
        <dbReference type="SAM" id="Phobius"/>
    </source>
</evidence>
<dbReference type="eggNOG" id="COG0025">
    <property type="taxonomic scope" value="Bacteria"/>
</dbReference>
<comment type="caution">
    <text evidence="12">The sequence shown here is derived from an EMBL/GenBank/DDBJ whole genome shotgun (WGS) entry which is preliminary data.</text>
</comment>
<dbReference type="GO" id="GO:0015385">
    <property type="term" value="F:sodium:proton antiporter activity"/>
    <property type="evidence" value="ECO:0007669"/>
    <property type="project" value="InterPro"/>
</dbReference>
<dbReference type="GO" id="GO:0098719">
    <property type="term" value="P:sodium ion import across plasma membrane"/>
    <property type="evidence" value="ECO:0007669"/>
    <property type="project" value="TreeGrafter"/>
</dbReference>
<dbReference type="PANTHER" id="PTHR10110">
    <property type="entry name" value="SODIUM/HYDROGEN EXCHANGER"/>
    <property type="match status" value="1"/>
</dbReference>
<keyword evidence="7" id="KW-0406">Ion transport</keyword>
<keyword evidence="6" id="KW-0915">Sodium</keyword>
<organism evidence="12 13">
    <name type="scientific">Gordonia neofelifaecis NRRL B-59395</name>
    <dbReference type="NCBI Taxonomy" id="644548"/>
    <lineage>
        <taxon>Bacteria</taxon>
        <taxon>Bacillati</taxon>
        <taxon>Actinomycetota</taxon>
        <taxon>Actinomycetes</taxon>
        <taxon>Mycobacteriales</taxon>
        <taxon>Gordoniaceae</taxon>
        <taxon>Gordonia</taxon>
    </lineage>
</organism>
<evidence type="ECO:0000256" key="2">
    <source>
        <dbReference type="ARBA" id="ARBA00022448"/>
    </source>
</evidence>
<evidence type="ECO:0000256" key="4">
    <source>
        <dbReference type="ARBA" id="ARBA00022692"/>
    </source>
</evidence>
<feature type="transmembrane region" description="Helical" evidence="10">
    <location>
        <begin position="231"/>
        <end position="249"/>
    </location>
</feature>
<dbReference type="Proteomes" id="UP000035065">
    <property type="component" value="Unassembled WGS sequence"/>
</dbReference>
<evidence type="ECO:0000256" key="3">
    <source>
        <dbReference type="ARBA" id="ARBA00022475"/>
    </source>
</evidence>
<dbReference type="AlphaFoldDB" id="F1YKU0"/>
<accession>F1YKU0</accession>
<evidence type="ECO:0000313" key="13">
    <source>
        <dbReference type="Proteomes" id="UP000035065"/>
    </source>
</evidence>
<keyword evidence="8 10" id="KW-0472">Membrane</keyword>
<keyword evidence="5 10" id="KW-1133">Transmembrane helix</keyword>
<feature type="transmembrane region" description="Helical" evidence="10">
    <location>
        <begin position="300"/>
        <end position="326"/>
    </location>
</feature>
<evidence type="ECO:0000256" key="1">
    <source>
        <dbReference type="ARBA" id="ARBA00004651"/>
    </source>
</evidence>
<feature type="transmembrane region" description="Helical" evidence="10">
    <location>
        <begin position="385"/>
        <end position="402"/>
    </location>
</feature>
<dbReference type="GO" id="GO:0005886">
    <property type="term" value="C:plasma membrane"/>
    <property type="evidence" value="ECO:0007669"/>
    <property type="project" value="UniProtKB-SubCell"/>
</dbReference>
<feature type="transmembrane region" description="Helical" evidence="10">
    <location>
        <begin position="86"/>
        <end position="105"/>
    </location>
</feature>
<dbReference type="RefSeq" id="WP_009679740.1">
    <property type="nucleotide sequence ID" value="NZ_AEUD01000010.1"/>
</dbReference>
<evidence type="ECO:0000256" key="8">
    <source>
        <dbReference type="ARBA" id="ARBA00023136"/>
    </source>
</evidence>
<dbReference type="PANTHER" id="PTHR10110:SF86">
    <property type="entry name" value="SODIUM_HYDROGEN EXCHANGER 7"/>
    <property type="match status" value="1"/>
</dbReference>
<dbReference type="InterPro" id="IPR018422">
    <property type="entry name" value="Cation/H_exchanger_CPA1"/>
</dbReference>
<feature type="transmembrane region" description="Helical" evidence="10">
    <location>
        <begin position="54"/>
        <end position="74"/>
    </location>
</feature>
<proteinExistence type="predicted"/>
<dbReference type="InterPro" id="IPR006153">
    <property type="entry name" value="Cation/H_exchanger_TM"/>
</dbReference>
<evidence type="ECO:0000256" key="6">
    <source>
        <dbReference type="ARBA" id="ARBA00023053"/>
    </source>
</evidence>
<keyword evidence="3" id="KW-1003">Cell membrane</keyword>
<evidence type="ECO:0000256" key="7">
    <source>
        <dbReference type="ARBA" id="ARBA00023065"/>
    </source>
</evidence>
<dbReference type="OrthoDB" id="57886at2"/>
<protein>
    <submittedName>
        <fullName evidence="12">Sodium/hydrogen exchanger</fullName>
    </submittedName>
</protein>
<dbReference type="GO" id="GO:0051453">
    <property type="term" value="P:regulation of intracellular pH"/>
    <property type="evidence" value="ECO:0007669"/>
    <property type="project" value="TreeGrafter"/>
</dbReference>
<feature type="transmembrane region" description="Helical" evidence="10">
    <location>
        <begin position="414"/>
        <end position="438"/>
    </location>
</feature>
<keyword evidence="9" id="KW-0739">Sodium transport</keyword>
<dbReference type="Pfam" id="PF00999">
    <property type="entry name" value="Na_H_Exchanger"/>
    <property type="match status" value="1"/>
</dbReference>
<name>F1YKU0_9ACTN</name>
<dbReference type="Gene3D" id="6.10.140.1330">
    <property type="match status" value="1"/>
</dbReference>
<evidence type="ECO:0000256" key="5">
    <source>
        <dbReference type="ARBA" id="ARBA00022989"/>
    </source>
</evidence>
<feature type="domain" description="Cation/H+ exchanger transmembrane" evidence="11">
    <location>
        <begin position="12"/>
        <end position="440"/>
    </location>
</feature>
<evidence type="ECO:0000259" key="11">
    <source>
        <dbReference type="Pfam" id="PF00999"/>
    </source>
</evidence>
<dbReference type="GO" id="GO:0015386">
    <property type="term" value="F:potassium:proton antiporter activity"/>
    <property type="evidence" value="ECO:0007669"/>
    <property type="project" value="TreeGrafter"/>
</dbReference>
<evidence type="ECO:0000313" key="12">
    <source>
        <dbReference type="EMBL" id="EGD54734.1"/>
    </source>
</evidence>